<dbReference type="EMBL" id="JABSTU010000006">
    <property type="protein sequence ID" value="KAH8027754.1"/>
    <property type="molecule type" value="Genomic_DNA"/>
</dbReference>
<dbReference type="AlphaFoldDB" id="A0A9J6E0I7"/>
<reference evidence="2" key="1">
    <citation type="journal article" date="2020" name="Cell">
        <title>Large-Scale Comparative Analyses of Tick Genomes Elucidate Their Genetic Diversity and Vector Capacities.</title>
        <authorList>
            <consortium name="Tick Genome and Microbiome Consortium (TIGMIC)"/>
            <person name="Jia N."/>
            <person name="Wang J."/>
            <person name="Shi W."/>
            <person name="Du L."/>
            <person name="Sun Y."/>
            <person name="Zhan W."/>
            <person name="Jiang J.F."/>
            <person name="Wang Q."/>
            <person name="Zhang B."/>
            <person name="Ji P."/>
            <person name="Bell-Sakyi L."/>
            <person name="Cui X.M."/>
            <person name="Yuan T.T."/>
            <person name="Jiang B.G."/>
            <person name="Yang W.F."/>
            <person name="Lam T.T."/>
            <person name="Chang Q.C."/>
            <person name="Ding S.J."/>
            <person name="Wang X.J."/>
            <person name="Zhu J.G."/>
            <person name="Ruan X.D."/>
            <person name="Zhao L."/>
            <person name="Wei J.T."/>
            <person name="Ye R.Z."/>
            <person name="Que T.C."/>
            <person name="Du C.H."/>
            <person name="Zhou Y.H."/>
            <person name="Cheng J.X."/>
            <person name="Dai P.F."/>
            <person name="Guo W.B."/>
            <person name="Han X.H."/>
            <person name="Huang E.J."/>
            <person name="Li L.F."/>
            <person name="Wei W."/>
            <person name="Gao Y.C."/>
            <person name="Liu J.Z."/>
            <person name="Shao H.Z."/>
            <person name="Wang X."/>
            <person name="Wang C.C."/>
            <person name="Yang T.C."/>
            <person name="Huo Q.B."/>
            <person name="Li W."/>
            <person name="Chen H.Y."/>
            <person name="Chen S.E."/>
            <person name="Zhou L.G."/>
            <person name="Ni X.B."/>
            <person name="Tian J.H."/>
            <person name="Sheng Y."/>
            <person name="Liu T."/>
            <person name="Pan Y.S."/>
            <person name="Xia L.Y."/>
            <person name="Li J."/>
            <person name="Zhao F."/>
            <person name="Cao W.C."/>
        </authorList>
    </citation>
    <scope>NUCLEOTIDE SEQUENCE</scope>
    <source>
        <strain evidence="2">Rmic-2018</strain>
    </source>
</reference>
<comment type="caution">
    <text evidence="2">The sequence shown here is derived from an EMBL/GenBank/DDBJ whole genome shotgun (WGS) entry which is preliminary data.</text>
</comment>
<reference evidence="2" key="2">
    <citation type="submission" date="2021-09" db="EMBL/GenBank/DDBJ databases">
        <authorList>
            <person name="Jia N."/>
            <person name="Wang J."/>
            <person name="Shi W."/>
            <person name="Du L."/>
            <person name="Sun Y."/>
            <person name="Zhan W."/>
            <person name="Jiang J."/>
            <person name="Wang Q."/>
            <person name="Zhang B."/>
            <person name="Ji P."/>
            <person name="Sakyi L.B."/>
            <person name="Cui X."/>
            <person name="Yuan T."/>
            <person name="Jiang B."/>
            <person name="Yang W."/>
            <person name="Lam T.T.-Y."/>
            <person name="Chang Q."/>
            <person name="Ding S."/>
            <person name="Wang X."/>
            <person name="Zhu J."/>
            <person name="Ruan X."/>
            <person name="Zhao L."/>
            <person name="Wei J."/>
            <person name="Que T."/>
            <person name="Du C."/>
            <person name="Cheng J."/>
            <person name="Dai P."/>
            <person name="Han X."/>
            <person name="Huang E."/>
            <person name="Gao Y."/>
            <person name="Liu J."/>
            <person name="Shao H."/>
            <person name="Ye R."/>
            <person name="Li L."/>
            <person name="Wei W."/>
            <person name="Wang X."/>
            <person name="Wang C."/>
            <person name="Huo Q."/>
            <person name="Li W."/>
            <person name="Guo W."/>
            <person name="Chen H."/>
            <person name="Chen S."/>
            <person name="Zhou L."/>
            <person name="Zhou L."/>
            <person name="Ni X."/>
            <person name="Tian J."/>
            <person name="Zhou Y."/>
            <person name="Sheng Y."/>
            <person name="Liu T."/>
            <person name="Pan Y."/>
            <person name="Xia L."/>
            <person name="Li J."/>
            <person name="Zhao F."/>
            <person name="Cao W."/>
        </authorList>
    </citation>
    <scope>NUCLEOTIDE SEQUENCE</scope>
    <source>
        <strain evidence="2">Rmic-2018</strain>
        <tissue evidence="2">Larvae</tissue>
    </source>
</reference>
<gene>
    <name evidence="2" type="ORF">HPB51_009421</name>
</gene>
<sequence length="403" mass="44960">MTTVRIPAEGRVVAGPATSVPRQSIVVWTTDFHVYAPPPDNAFRGIMFNANDSFTDAEILKDLQKSNPTMPVVGGRRMRRTNHVLITMLGECLTRWIFYHGVYTRLYSFYPRVEACFNCRKVGHRSDVCSHPKRNHCALCGEEHPLIPQGTQTTCRVRCIVCKGGHAMNSSNCTYHFVKKPTPSGYAPARTPDEESQPQQPSILRTNHSPSQEQSYPSLGQPQQQQQQTGHSGPHNLGRFRYRPWSKSRSKSRAKSRSKSRSRSRCASYLNSCSSPLSSFAGSSQGLSQSSSMPGPKKLAWTQLGPPESLKASPTSLQDPQTTTAEIHARLERREHPPTFGQHATHRRAPSQQWLNHGVSHTDNMAAELQGVPDAELLEELARRYVNLAQPNAPPERFPPYSG</sequence>
<feature type="compositionally biased region" description="Low complexity" evidence="1">
    <location>
        <begin position="268"/>
        <end position="292"/>
    </location>
</feature>
<protein>
    <recommendedName>
        <fullName evidence="4">CCHC-type domain-containing protein</fullName>
    </recommendedName>
</protein>
<dbReference type="GO" id="GO:0003676">
    <property type="term" value="F:nucleic acid binding"/>
    <property type="evidence" value="ECO:0007669"/>
    <property type="project" value="InterPro"/>
</dbReference>
<keyword evidence="3" id="KW-1185">Reference proteome</keyword>
<organism evidence="2 3">
    <name type="scientific">Rhipicephalus microplus</name>
    <name type="common">Cattle tick</name>
    <name type="synonym">Boophilus microplus</name>
    <dbReference type="NCBI Taxonomy" id="6941"/>
    <lineage>
        <taxon>Eukaryota</taxon>
        <taxon>Metazoa</taxon>
        <taxon>Ecdysozoa</taxon>
        <taxon>Arthropoda</taxon>
        <taxon>Chelicerata</taxon>
        <taxon>Arachnida</taxon>
        <taxon>Acari</taxon>
        <taxon>Parasitiformes</taxon>
        <taxon>Ixodida</taxon>
        <taxon>Ixodoidea</taxon>
        <taxon>Ixodidae</taxon>
        <taxon>Rhipicephalinae</taxon>
        <taxon>Rhipicephalus</taxon>
        <taxon>Boophilus</taxon>
    </lineage>
</organism>
<evidence type="ECO:0000256" key="1">
    <source>
        <dbReference type="SAM" id="MobiDB-lite"/>
    </source>
</evidence>
<accession>A0A9J6E0I7</accession>
<dbReference type="Proteomes" id="UP000821866">
    <property type="component" value="Chromosome 4"/>
</dbReference>
<proteinExistence type="predicted"/>
<feature type="compositionally biased region" description="Basic residues" evidence="1">
    <location>
        <begin position="238"/>
        <end position="264"/>
    </location>
</feature>
<feature type="compositionally biased region" description="Polar residues" evidence="1">
    <location>
        <begin position="312"/>
        <end position="323"/>
    </location>
</feature>
<evidence type="ECO:0008006" key="4">
    <source>
        <dbReference type="Google" id="ProtNLM"/>
    </source>
</evidence>
<dbReference type="SUPFAM" id="SSF57756">
    <property type="entry name" value="Retrovirus zinc finger-like domains"/>
    <property type="match status" value="1"/>
</dbReference>
<name>A0A9J6E0I7_RHIMP</name>
<feature type="region of interest" description="Disordered" evidence="1">
    <location>
        <begin position="184"/>
        <end position="323"/>
    </location>
</feature>
<feature type="compositionally biased region" description="Low complexity" evidence="1">
    <location>
        <begin position="214"/>
        <end position="234"/>
    </location>
</feature>
<dbReference type="GO" id="GO:0008270">
    <property type="term" value="F:zinc ion binding"/>
    <property type="evidence" value="ECO:0007669"/>
    <property type="project" value="InterPro"/>
</dbReference>
<feature type="compositionally biased region" description="Polar residues" evidence="1">
    <location>
        <begin position="197"/>
        <end position="213"/>
    </location>
</feature>
<dbReference type="InterPro" id="IPR036875">
    <property type="entry name" value="Znf_CCHC_sf"/>
</dbReference>
<evidence type="ECO:0000313" key="2">
    <source>
        <dbReference type="EMBL" id="KAH8027754.1"/>
    </source>
</evidence>
<evidence type="ECO:0000313" key="3">
    <source>
        <dbReference type="Proteomes" id="UP000821866"/>
    </source>
</evidence>